<evidence type="ECO:0000313" key="2">
    <source>
        <dbReference type="Proteomes" id="UP000092460"/>
    </source>
</evidence>
<dbReference type="EMBL" id="JXJN01011430">
    <property type="status" value="NOT_ANNOTATED_CDS"/>
    <property type="molecule type" value="Genomic_DNA"/>
</dbReference>
<protein>
    <submittedName>
        <fullName evidence="1">Uncharacterized protein</fullName>
    </submittedName>
</protein>
<sequence length="103" mass="12130">MPYHTISIVSMGILDMVAGTLHQFLSIDLQLNVHEPQKRLISTFELILRIESENEHLNFLIRESVYPNYCINAHKIRKKLCTLREGWYHHRPPSLLLIALRIK</sequence>
<organism evidence="1 2">
    <name type="scientific">Glossina palpalis gambiensis</name>
    <dbReference type="NCBI Taxonomy" id="67801"/>
    <lineage>
        <taxon>Eukaryota</taxon>
        <taxon>Metazoa</taxon>
        <taxon>Ecdysozoa</taxon>
        <taxon>Arthropoda</taxon>
        <taxon>Hexapoda</taxon>
        <taxon>Insecta</taxon>
        <taxon>Pterygota</taxon>
        <taxon>Neoptera</taxon>
        <taxon>Endopterygota</taxon>
        <taxon>Diptera</taxon>
        <taxon>Brachycera</taxon>
        <taxon>Muscomorpha</taxon>
        <taxon>Hippoboscoidea</taxon>
        <taxon>Glossinidae</taxon>
        <taxon>Glossina</taxon>
    </lineage>
</organism>
<accession>A0A1B0BBG1</accession>
<reference evidence="1" key="2">
    <citation type="submission" date="2020-05" db="UniProtKB">
        <authorList>
            <consortium name="EnsemblMetazoa"/>
        </authorList>
    </citation>
    <scope>IDENTIFICATION</scope>
    <source>
        <strain evidence="1">IAEA</strain>
    </source>
</reference>
<dbReference type="AlphaFoldDB" id="A0A1B0BBG1"/>
<proteinExistence type="predicted"/>
<name>A0A1B0BBG1_9MUSC</name>
<reference evidence="2" key="1">
    <citation type="submission" date="2015-01" db="EMBL/GenBank/DDBJ databases">
        <authorList>
            <person name="Aksoy S."/>
            <person name="Warren W."/>
            <person name="Wilson R.K."/>
        </authorList>
    </citation>
    <scope>NUCLEOTIDE SEQUENCE [LARGE SCALE GENOMIC DNA]</scope>
    <source>
        <strain evidence="2">IAEA</strain>
    </source>
</reference>
<dbReference type="EMBL" id="JXJN01011432">
    <property type="status" value="NOT_ANNOTATED_CDS"/>
    <property type="molecule type" value="Genomic_DNA"/>
</dbReference>
<dbReference type="VEuPathDB" id="VectorBase:GPPI024783"/>
<dbReference type="EMBL" id="JXJN01011431">
    <property type="status" value="NOT_ANNOTATED_CDS"/>
    <property type="molecule type" value="Genomic_DNA"/>
</dbReference>
<evidence type="ECO:0000313" key="1">
    <source>
        <dbReference type="EnsemblMetazoa" id="GPPI024783-PA"/>
    </source>
</evidence>
<dbReference type="Proteomes" id="UP000092460">
    <property type="component" value="Unassembled WGS sequence"/>
</dbReference>
<dbReference type="EnsemblMetazoa" id="GPPI024783-RA">
    <property type="protein sequence ID" value="GPPI024783-PA"/>
    <property type="gene ID" value="GPPI024783"/>
</dbReference>
<keyword evidence="2" id="KW-1185">Reference proteome</keyword>